<gene>
    <name evidence="1" type="ORF">GIS00_16685</name>
</gene>
<name>A0A7K1FN27_9ACTN</name>
<organism evidence="1 2">
    <name type="scientific">Nakamurella alba</name>
    <dbReference type="NCBI Taxonomy" id="2665158"/>
    <lineage>
        <taxon>Bacteria</taxon>
        <taxon>Bacillati</taxon>
        <taxon>Actinomycetota</taxon>
        <taxon>Actinomycetes</taxon>
        <taxon>Nakamurellales</taxon>
        <taxon>Nakamurellaceae</taxon>
        <taxon>Nakamurella</taxon>
    </lineage>
</organism>
<protein>
    <recommendedName>
        <fullName evidence="3">Hydantoinase/oxoprolinase</fullName>
    </recommendedName>
</protein>
<dbReference type="Proteomes" id="UP000460221">
    <property type="component" value="Unassembled WGS sequence"/>
</dbReference>
<comment type="caution">
    <text evidence="1">The sequence shown here is derived from an EMBL/GenBank/DDBJ whole genome shotgun (WGS) entry which is preliminary data.</text>
</comment>
<dbReference type="AlphaFoldDB" id="A0A7K1FN27"/>
<evidence type="ECO:0000313" key="1">
    <source>
        <dbReference type="EMBL" id="MTD15571.1"/>
    </source>
</evidence>
<evidence type="ECO:0000313" key="2">
    <source>
        <dbReference type="Proteomes" id="UP000460221"/>
    </source>
</evidence>
<proteinExistence type="predicted"/>
<evidence type="ECO:0008006" key="3">
    <source>
        <dbReference type="Google" id="ProtNLM"/>
    </source>
</evidence>
<reference evidence="1 2" key="1">
    <citation type="submission" date="2019-11" db="EMBL/GenBank/DDBJ databases">
        <authorList>
            <person name="Jiang L.-Q."/>
        </authorList>
    </citation>
    <scope>NUCLEOTIDE SEQUENCE [LARGE SCALE GENOMIC DNA]</scope>
    <source>
        <strain evidence="1 2">YIM 132087</strain>
    </source>
</reference>
<dbReference type="RefSeq" id="WP_154769548.1">
    <property type="nucleotide sequence ID" value="NZ_WLYK01000006.1"/>
</dbReference>
<keyword evidence="2" id="KW-1185">Reference proteome</keyword>
<sequence length="452" mass="47282">MRLPDRHRDVVLGIGLDDRATHVAVVPMDAPGLPLPDYHHQHPHTDPDTVLGLTAARIAATAAPGEPALRVVAVTVDLSRPLRAAVAPGGAATGTVAAIRIVPRPAENRSLRGHPARSVEDLVRQRFTVTGGHDLFGRELRPLAVDRIRSLIDDLDLSVLGGIAVVGTGSQAEPRHERELADLVQTALPEARISVAGDFGGQGLVAREASVVLNAALTGVVEPLLVAWVLAVSRHFPGAALRIARSDGGWSTPAWIGAMPVLGLGARDSLRLLGAATVAGLPDCRILLPATGSSADATVGEVRRRLVTARPHVSTELGAELVVPLPVLTPYRRSAQPGGPSDVTERHHRDVPWVDASESDQDLLVCIGAAVTRPSAWLDEIAVIDSVPRLEQVSRDLQARATAIATANGVAPGSAAVVEMSTVAVPYSPAGTVRIRVRVSGPDPITVQGVDL</sequence>
<dbReference type="EMBL" id="WLYK01000006">
    <property type="protein sequence ID" value="MTD15571.1"/>
    <property type="molecule type" value="Genomic_DNA"/>
</dbReference>
<accession>A0A7K1FN27</accession>